<dbReference type="InterPro" id="IPR011051">
    <property type="entry name" value="RmlC_Cupin_sf"/>
</dbReference>
<reference evidence="2 3" key="1">
    <citation type="submission" date="2024-07" db="EMBL/GenBank/DDBJ databases">
        <title>Uliginosibacterium paludis KCTC:42655.</title>
        <authorList>
            <person name="Kim M.K."/>
        </authorList>
    </citation>
    <scope>NUCLEOTIDE SEQUENCE [LARGE SCALE GENOMIC DNA]</scope>
    <source>
        <strain evidence="2 3">KCTC 42655</strain>
    </source>
</reference>
<dbReference type="SUPFAM" id="SSF51182">
    <property type="entry name" value="RmlC-like cupins"/>
    <property type="match status" value="1"/>
</dbReference>
<evidence type="ECO:0000313" key="3">
    <source>
        <dbReference type="Proteomes" id="UP001548590"/>
    </source>
</evidence>
<name>A0ABV2CM29_9RHOO</name>
<dbReference type="Pfam" id="PF07883">
    <property type="entry name" value="Cupin_2"/>
    <property type="match status" value="1"/>
</dbReference>
<dbReference type="Proteomes" id="UP001548590">
    <property type="component" value="Unassembled WGS sequence"/>
</dbReference>
<proteinExistence type="predicted"/>
<protein>
    <submittedName>
        <fullName evidence="2">Cupin domain-containing protein</fullName>
    </submittedName>
</protein>
<sequence>MTAFASLPLPATPTVTAPDGSDVRVLLALEGGSMAHFTLAAGAVSAAVAHRQVEEIWYLLQGTGEMWRSQAGREEIVSLAPGLCLTIPRGTHFQFRNTGPGNLAAVAVTLPPWPGPDEAFAVPGPWQATGG</sequence>
<dbReference type="RefSeq" id="WP_345924021.1">
    <property type="nucleotide sequence ID" value="NZ_JBDIVF010000001.1"/>
</dbReference>
<dbReference type="InterPro" id="IPR014710">
    <property type="entry name" value="RmlC-like_jellyroll"/>
</dbReference>
<dbReference type="EMBL" id="JBEWLZ010000002">
    <property type="protein sequence ID" value="MET1488969.1"/>
    <property type="molecule type" value="Genomic_DNA"/>
</dbReference>
<dbReference type="InterPro" id="IPR013096">
    <property type="entry name" value="Cupin_2"/>
</dbReference>
<dbReference type="Gene3D" id="2.60.120.10">
    <property type="entry name" value="Jelly Rolls"/>
    <property type="match status" value="1"/>
</dbReference>
<organism evidence="2 3">
    <name type="scientific">Uliginosibacterium paludis</name>
    <dbReference type="NCBI Taxonomy" id="1615952"/>
    <lineage>
        <taxon>Bacteria</taxon>
        <taxon>Pseudomonadati</taxon>
        <taxon>Pseudomonadota</taxon>
        <taxon>Betaproteobacteria</taxon>
        <taxon>Rhodocyclales</taxon>
        <taxon>Zoogloeaceae</taxon>
        <taxon>Uliginosibacterium</taxon>
    </lineage>
</organism>
<feature type="domain" description="Cupin type-2" evidence="1">
    <location>
        <begin position="36"/>
        <end position="108"/>
    </location>
</feature>
<accession>A0ABV2CM29</accession>
<gene>
    <name evidence="2" type="ORF">ABVT11_03965</name>
</gene>
<evidence type="ECO:0000259" key="1">
    <source>
        <dbReference type="Pfam" id="PF07883"/>
    </source>
</evidence>
<comment type="caution">
    <text evidence="2">The sequence shown here is derived from an EMBL/GenBank/DDBJ whole genome shotgun (WGS) entry which is preliminary data.</text>
</comment>
<keyword evidence="3" id="KW-1185">Reference proteome</keyword>
<evidence type="ECO:0000313" key="2">
    <source>
        <dbReference type="EMBL" id="MET1488969.1"/>
    </source>
</evidence>